<accession>A0ABD1XLU1</accession>
<evidence type="ECO:0000313" key="2">
    <source>
        <dbReference type="Proteomes" id="UP001605036"/>
    </source>
</evidence>
<proteinExistence type="predicted"/>
<comment type="caution">
    <text evidence="1">The sequence shown here is derived from an EMBL/GenBank/DDBJ whole genome shotgun (WGS) entry which is preliminary data.</text>
</comment>
<name>A0ABD1XLU1_9MARC</name>
<keyword evidence="2" id="KW-1185">Reference proteome</keyword>
<reference evidence="1 2" key="1">
    <citation type="submission" date="2024-09" db="EMBL/GenBank/DDBJ databases">
        <title>Chromosome-scale assembly of Riccia fluitans.</title>
        <authorList>
            <person name="Paukszto L."/>
            <person name="Sawicki J."/>
            <person name="Karawczyk K."/>
            <person name="Piernik-Szablinska J."/>
            <person name="Szczecinska M."/>
            <person name="Mazdziarz M."/>
        </authorList>
    </citation>
    <scope>NUCLEOTIDE SEQUENCE [LARGE SCALE GENOMIC DNA]</scope>
    <source>
        <strain evidence="1">Rf_01</strain>
        <tissue evidence="1">Aerial parts of the thallus</tissue>
    </source>
</reference>
<organism evidence="1 2">
    <name type="scientific">Riccia fluitans</name>
    <dbReference type="NCBI Taxonomy" id="41844"/>
    <lineage>
        <taxon>Eukaryota</taxon>
        <taxon>Viridiplantae</taxon>
        <taxon>Streptophyta</taxon>
        <taxon>Embryophyta</taxon>
        <taxon>Marchantiophyta</taxon>
        <taxon>Marchantiopsida</taxon>
        <taxon>Marchantiidae</taxon>
        <taxon>Marchantiales</taxon>
        <taxon>Ricciaceae</taxon>
        <taxon>Riccia</taxon>
    </lineage>
</organism>
<protein>
    <submittedName>
        <fullName evidence="1">Uncharacterized protein</fullName>
    </submittedName>
</protein>
<dbReference type="EMBL" id="JBHFFA010000008">
    <property type="protein sequence ID" value="KAL2609749.1"/>
    <property type="molecule type" value="Genomic_DNA"/>
</dbReference>
<sequence length="69" mass="7272">MGKVGARVACLKMWDRGMDAVGSEHGAIGLGHDRGRGVSATFWTMDATFWVASATGFKLGCRKLGRGAT</sequence>
<dbReference type="AlphaFoldDB" id="A0ABD1XLU1"/>
<gene>
    <name evidence="1" type="ORF">R1flu_028322</name>
</gene>
<dbReference type="Proteomes" id="UP001605036">
    <property type="component" value="Unassembled WGS sequence"/>
</dbReference>
<evidence type="ECO:0000313" key="1">
    <source>
        <dbReference type="EMBL" id="KAL2609749.1"/>
    </source>
</evidence>